<proteinExistence type="predicted"/>
<comment type="caution">
    <text evidence="2">The sequence shown here is derived from an EMBL/GenBank/DDBJ whole genome shotgun (WGS) entry which is preliminary data.</text>
</comment>
<feature type="compositionally biased region" description="Polar residues" evidence="1">
    <location>
        <begin position="149"/>
        <end position="162"/>
    </location>
</feature>
<reference evidence="2" key="1">
    <citation type="journal article" date="2022" name="bioRxiv">
        <title>Sequencing and chromosome-scale assembly of the giantPleurodeles waltlgenome.</title>
        <authorList>
            <person name="Brown T."/>
            <person name="Elewa A."/>
            <person name="Iarovenko S."/>
            <person name="Subramanian E."/>
            <person name="Araus A.J."/>
            <person name="Petzold A."/>
            <person name="Susuki M."/>
            <person name="Suzuki K.-i.T."/>
            <person name="Hayashi T."/>
            <person name="Toyoda A."/>
            <person name="Oliveira C."/>
            <person name="Osipova E."/>
            <person name="Leigh N.D."/>
            <person name="Simon A."/>
            <person name="Yun M.H."/>
        </authorList>
    </citation>
    <scope>NUCLEOTIDE SEQUENCE</scope>
    <source>
        <strain evidence="2">20211129_DDA</strain>
        <tissue evidence="2">Liver</tissue>
    </source>
</reference>
<gene>
    <name evidence="2" type="ORF">NDU88_005424</name>
</gene>
<evidence type="ECO:0000313" key="3">
    <source>
        <dbReference type="Proteomes" id="UP001066276"/>
    </source>
</evidence>
<dbReference type="EMBL" id="JANPWB010000008">
    <property type="protein sequence ID" value="KAJ1164994.1"/>
    <property type="molecule type" value="Genomic_DNA"/>
</dbReference>
<dbReference type="Proteomes" id="UP001066276">
    <property type="component" value="Chromosome 4_2"/>
</dbReference>
<evidence type="ECO:0000256" key="1">
    <source>
        <dbReference type="SAM" id="MobiDB-lite"/>
    </source>
</evidence>
<name>A0AAV7SLW6_PLEWA</name>
<evidence type="ECO:0000313" key="2">
    <source>
        <dbReference type="EMBL" id="KAJ1164994.1"/>
    </source>
</evidence>
<dbReference type="AlphaFoldDB" id="A0AAV7SLW6"/>
<feature type="region of interest" description="Disordered" evidence="1">
    <location>
        <begin position="119"/>
        <end position="162"/>
    </location>
</feature>
<accession>A0AAV7SLW6</accession>
<organism evidence="2 3">
    <name type="scientific">Pleurodeles waltl</name>
    <name type="common">Iberian ribbed newt</name>
    <dbReference type="NCBI Taxonomy" id="8319"/>
    <lineage>
        <taxon>Eukaryota</taxon>
        <taxon>Metazoa</taxon>
        <taxon>Chordata</taxon>
        <taxon>Craniata</taxon>
        <taxon>Vertebrata</taxon>
        <taxon>Euteleostomi</taxon>
        <taxon>Amphibia</taxon>
        <taxon>Batrachia</taxon>
        <taxon>Caudata</taxon>
        <taxon>Salamandroidea</taxon>
        <taxon>Salamandridae</taxon>
        <taxon>Pleurodelinae</taxon>
        <taxon>Pleurodeles</taxon>
    </lineage>
</organism>
<keyword evidence="3" id="KW-1185">Reference proteome</keyword>
<protein>
    <submittedName>
        <fullName evidence="2">Uncharacterized protein</fullName>
    </submittedName>
</protein>
<sequence>MLACCAPITKKLAGKVAYMKRSLAQIVPLVKDTAATLQQLQVEAKTLTAHLNNVEGCSEDNSMYIIGVLNCVWSNGSFPLNSDRHQCCTQYSVPIESRGTTNSGRASTPKHSQIVELKKLGPYHTGGRNPQTLDDRGQPSKYRPRVYQLPTQFSSSVKQSYQ</sequence>